<dbReference type="AlphaFoldDB" id="A0AAD8XWX6"/>
<evidence type="ECO:0000313" key="3">
    <source>
        <dbReference type="Proteomes" id="UP001224775"/>
    </source>
</evidence>
<reference evidence="2" key="1">
    <citation type="submission" date="2023-06" db="EMBL/GenBank/DDBJ databases">
        <title>Survivors Of The Sea: Transcriptome response of Skeletonema marinoi to long-term dormancy.</title>
        <authorList>
            <person name="Pinder M.I.M."/>
            <person name="Kourtchenko O."/>
            <person name="Robertson E.K."/>
            <person name="Larsson T."/>
            <person name="Maumus F."/>
            <person name="Osuna-Cruz C.M."/>
            <person name="Vancaester E."/>
            <person name="Stenow R."/>
            <person name="Vandepoele K."/>
            <person name="Ploug H."/>
            <person name="Bruchert V."/>
            <person name="Godhe A."/>
            <person name="Topel M."/>
        </authorList>
    </citation>
    <scope>NUCLEOTIDE SEQUENCE</scope>
    <source>
        <strain evidence="2">R05AC</strain>
    </source>
</reference>
<comment type="caution">
    <text evidence="2">The sequence shown here is derived from an EMBL/GenBank/DDBJ whole genome shotgun (WGS) entry which is preliminary data.</text>
</comment>
<name>A0AAD8XWX6_9STRA</name>
<sequence>MKTSIALIASLATASAFAPTATLPCSRTSSSTLSATRRESIEQLFGSTAAATAALVLTAAQPAAAAAPSKAEEAEFNELIEVLKARSEENSEANKNYAMRANKLAKQDFDDVKTRRPKLIIVSTTKGNKILTKEEFSTYNMDGKIDTVYGTRMKQGGGEMKDYNDITYVLKE</sequence>
<gene>
    <name evidence="2" type="ORF">QTG54_014437</name>
</gene>
<accession>A0AAD8XWX6</accession>
<organism evidence="2 3">
    <name type="scientific">Skeletonema marinoi</name>
    <dbReference type="NCBI Taxonomy" id="267567"/>
    <lineage>
        <taxon>Eukaryota</taxon>
        <taxon>Sar</taxon>
        <taxon>Stramenopiles</taxon>
        <taxon>Ochrophyta</taxon>
        <taxon>Bacillariophyta</taxon>
        <taxon>Coscinodiscophyceae</taxon>
        <taxon>Thalassiosirophycidae</taxon>
        <taxon>Thalassiosirales</taxon>
        <taxon>Skeletonemataceae</taxon>
        <taxon>Skeletonema</taxon>
        <taxon>Skeletonema marinoi-dohrnii complex</taxon>
    </lineage>
</organism>
<keyword evidence="3" id="KW-1185">Reference proteome</keyword>
<evidence type="ECO:0000256" key="1">
    <source>
        <dbReference type="SAM" id="SignalP"/>
    </source>
</evidence>
<feature type="signal peptide" evidence="1">
    <location>
        <begin position="1"/>
        <end position="16"/>
    </location>
</feature>
<proteinExistence type="predicted"/>
<dbReference type="Proteomes" id="UP001224775">
    <property type="component" value="Unassembled WGS sequence"/>
</dbReference>
<evidence type="ECO:0000313" key="2">
    <source>
        <dbReference type="EMBL" id="KAK1734977.1"/>
    </source>
</evidence>
<dbReference type="EMBL" id="JATAAI010000036">
    <property type="protein sequence ID" value="KAK1734977.1"/>
    <property type="molecule type" value="Genomic_DNA"/>
</dbReference>
<feature type="chain" id="PRO_5041967463" evidence="1">
    <location>
        <begin position="17"/>
        <end position="172"/>
    </location>
</feature>
<keyword evidence="1" id="KW-0732">Signal</keyword>
<protein>
    <submittedName>
        <fullName evidence="2">Uncharacterized protein</fullName>
    </submittedName>
</protein>